<name>A0A8T4LH05_9ARCH</name>
<dbReference type="GO" id="GO:0003676">
    <property type="term" value="F:nucleic acid binding"/>
    <property type="evidence" value="ECO:0007669"/>
    <property type="project" value="InterPro"/>
</dbReference>
<evidence type="ECO:0000259" key="2">
    <source>
        <dbReference type="Pfam" id="PF02272"/>
    </source>
</evidence>
<evidence type="ECO:0000256" key="1">
    <source>
        <dbReference type="SAM" id="MobiDB-lite"/>
    </source>
</evidence>
<reference evidence="4" key="1">
    <citation type="submission" date="2021-03" db="EMBL/GenBank/DDBJ databases">
        <authorList>
            <person name="Jaffe A."/>
        </authorList>
    </citation>
    <scope>NUCLEOTIDE SEQUENCE</scope>
    <source>
        <strain evidence="4">RIFCSPLOWO2_01_FULL_AR10_48_17</strain>
    </source>
</reference>
<reference evidence="4" key="2">
    <citation type="submission" date="2021-05" db="EMBL/GenBank/DDBJ databases">
        <title>Protein family content uncovers lineage relationships and bacterial pathway maintenance mechanisms in DPANN archaea.</title>
        <authorList>
            <person name="Castelle C.J."/>
            <person name="Meheust R."/>
            <person name="Jaffe A.L."/>
            <person name="Seitz K."/>
            <person name="Gong X."/>
            <person name="Baker B.J."/>
            <person name="Banfield J.F."/>
        </authorList>
    </citation>
    <scope>NUCLEOTIDE SEQUENCE</scope>
    <source>
        <strain evidence="4">RIFCSPLOWO2_01_FULL_AR10_48_17</strain>
    </source>
</reference>
<dbReference type="InterPro" id="IPR003156">
    <property type="entry name" value="DHHA1_dom"/>
</dbReference>
<protein>
    <submittedName>
        <fullName evidence="4">DHH family phosphoesterase</fullName>
    </submittedName>
</protein>
<evidence type="ECO:0000313" key="4">
    <source>
        <dbReference type="EMBL" id="MBS3062176.1"/>
    </source>
</evidence>
<dbReference type="Gene3D" id="3.10.310.30">
    <property type="match status" value="1"/>
</dbReference>
<dbReference type="InterPro" id="IPR051673">
    <property type="entry name" value="SSDNA_exonuclease_RecJ"/>
</dbReference>
<feature type="domain" description="DHH-CID" evidence="3">
    <location>
        <begin position="191"/>
        <end position="274"/>
    </location>
</feature>
<dbReference type="InterPro" id="IPR038763">
    <property type="entry name" value="DHH_sf"/>
</dbReference>
<feature type="region of interest" description="Disordered" evidence="1">
    <location>
        <begin position="468"/>
        <end position="488"/>
    </location>
</feature>
<sequence length="488" mass="53832">MEPNWDALSAKLEQMAVEFKKRDQWALISNHDADGLSSAAIIATVMNRLGMSYQTLILKQLYPEHVEQIKAMGPNYFFCDFGSGQLNFLRETFGENFFVLDHHQPLPVLHELHCNPLLFGFNGGTELSAAGLCYLFSKTVDPKNQDLAYLGVVGAMGDMQDGEGKLIGLNTKVADDGIQAGVLDRKIDLRLYGRISRPLTQFLSFATSPVLPQLTANEPNCRSFLENLKIPLQDGAHYRSYEELSSEEKKRLSSALILHLYSHDVSEWKIKELIGEVYSISIEPTDSPLRDAKEFGTVLNATGRWKKSDIGLAVAMGNRGDAYHTALAMLTNHRRELRNGIEYMQQKGVEEHKWFYFFDAENTIPDSIIGIVAGMMYGSGSIGFEKAIIAFSRYEDGSIKASGRATKELVRRGLNLGKAFRVICNELGEGNEGGGHAIAAGVKIEAKNKELFLALLDDQIAKQLTGLGAQSSSPQGLKTTGNIIGSDE</sequence>
<comment type="caution">
    <text evidence="4">The sequence shown here is derived from an EMBL/GenBank/DDBJ whole genome shotgun (WGS) entry which is preliminary data.</text>
</comment>
<feature type="domain" description="DHHA1" evidence="2">
    <location>
        <begin position="368"/>
        <end position="461"/>
    </location>
</feature>
<dbReference type="AlphaFoldDB" id="A0A8T4LH05"/>
<accession>A0A8T4LH05</accession>
<proteinExistence type="predicted"/>
<dbReference type="PANTHER" id="PTHR30255">
    <property type="entry name" value="SINGLE-STRANDED-DNA-SPECIFIC EXONUCLEASE RECJ"/>
    <property type="match status" value="1"/>
</dbReference>
<dbReference type="EMBL" id="JAGVWC010000014">
    <property type="protein sequence ID" value="MBS3062176.1"/>
    <property type="molecule type" value="Genomic_DNA"/>
</dbReference>
<dbReference type="SUPFAM" id="SSF64182">
    <property type="entry name" value="DHH phosphoesterases"/>
    <property type="match status" value="1"/>
</dbReference>
<dbReference type="Pfam" id="PF21763">
    <property type="entry name" value="DHH_CID"/>
    <property type="match status" value="1"/>
</dbReference>
<dbReference type="InterPro" id="IPR048515">
    <property type="entry name" value="DHH_CID"/>
</dbReference>
<evidence type="ECO:0000313" key="5">
    <source>
        <dbReference type="Proteomes" id="UP000675968"/>
    </source>
</evidence>
<organism evidence="4 5">
    <name type="scientific">Candidatus Iainarchaeum sp</name>
    <dbReference type="NCBI Taxonomy" id="3101447"/>
    <lineage>
        <taxon>Archaea</taxon>
        <taxon>Candidatus Iainarchaeota</taxon>
        <taxon>Candidatus Iainarchaeia</taxon>
        <taxon>Candidatus Iainarchaeales</taxon>
        <taxon>Candidatus Iainarchaeaceae</taxon>
        <taxon>Candidatus Iainarchaeum</taxon>
    </lineage>
</organism>
<evidence type="ECO:0000259" key="3">
    <source>
        <dbReference type="Pfam" id="PF21763"/>
    </source>
</evidence>
<dbReference type="Proteomes" id="UP000675968">
    <property type="component" value="Unassembled WGS sequence"/>
</dbReference>
<gene>
    <name evidence="4" type="ORF">J4215_06360</name>
</gene>
<dbReference type="PANTHER" id="PTHR30255:SF3">
    <property type="entry name" value="SINGLE-STRANDED-DNA-SPECIFIC EXONUCLEASE RECJ"/>
    <property type="match status" value="1"/>
</dbReference>
<dbReference type="Pfam" id="PF02272">
    <property type="entry name" value="DHHA1"/>
    <property type="match status" value="1"/>
</dbReference>
<dbReference type="Gene3D" id="3.90.1640.30">
    <property type="match status" value="1"/>
</dbReference>